<dbReference type="InterPro" id="IPR036291">
    <property type="entry name" value="NAD(P)-bd_dom_sf"/>
</dbReference>
<dbReference type="GO" id="GO:0006571">
    <property type="term" value="P:tyrosine biosynthetic process"/>
    <property type="evidence" value="ECO:0007669"/>
    <property type="project" value="InterPro"/>
</dbReference>
<dbReference type="AlphaFoldDB" id="A0A7I8JZQ6"/>
<dbReference type="InterPro" id="IPR046826">
    <property type="entry name" value="PDH_N"/>
</dbReference>
<feature type="coiled-coil region" evidence="2">
    <location>
        <begin position="238"/>
        <end position="265"/>
    </location>
</feature>
<name>A0A7I8JZQ6_SPIIN</name>
<dbReference type="InterPro" id="IPR045011">
    <property type="entry name" value="TYRAAT1/2"/>
</dbReference>
<dbReference type="Pfam" id="PF26213">
    <property type="entry name" value="TYRAAT1_C"/>
    <property type="match status" value="1"/>
</dbReference>
<dbReference type="InterPro" id="IPR003099">
    <property type="entry name" value="Prephen_DH"/>
</dbReference>
<sequence length="285" mass="32120">MVATSPALIHRRSLRIGIVGFGPFAQFLAEAMLRQGHSLTATSRSDHSQRCSQMGINFLKDATEFLENENEIVLLCTSIVSLEEVLRSLPIGRCRSPRLFVDVLSVKEHPRELLLQLLPEEADVLCTHPMFGPESGKHGWAGLPLVFERVRIRDHPLCVEFLEIFQREGCRMVEMPCEEHDRMAARSQFLTHTVGRVLSEMELEPTPIDTKGFQTLLQLRDNTLKDSLDLYLGLFRHNKFAKEELEKLEAAFQSVKNRLMEKISEEALAAQSAVPSSASAARGRA</sequence>
<organism evidence="4 5">
    <name type="scientific">Spirodela intermedia</name>
    <name type="common">Intermediate duckweed</name>
    <dbReference type="NCBI Taxonomy" id="51605"/>
    <lineage>
        <taxon>Eukaryota</taxon>
        <taxon>Viridiplantae</taxon>
        <taxon>Streptophyta</taxon>
        <taxon>Embryophyta</taxon>
        <taxon>Tracheophyta</taxon>
        <taxon>Spermatophyta</taxon>
        <taxon>Magnoliopsida</taxon>
        <taxon>Liliopsida</taxon>
        <taxon>Araceae</taxon>
        <taxon>Lemnoideae</taxon>
        <taxon>Spirodela</taxon>
    </lineage>
</organism>
<dbReference type="EMBL" id="LR746264">
    <property type="protein sequence ID" value="CAA7389348.1"/>
    <property type="molecule type" value="Genomic_DNA"/>
</dbReference>
<dbReference type="GO" id="GO:0004665">
    <property type="term" value="F:prephenate dehydrogenase (NADP+) activity"/>
    <property type="evidence" value="ECO:0007669"/>
    <property type="project" value="InterPro"/>
</dbReference>
<dbReference type="GO" id="GO:0008977">
    <property type="term" value="F:prephenate dehydrogenase (NAD+) activity"/>
    <property type="evidence" value="ECO:0007669"/>
    <property type="project" value="InterPro"/>
</dbReference>
<evidence type="ECO:0000313" key="4">
    <source>
        <dbReference type="EMBL" id="CAA7389348.1"/>
    </source>
</evidence>
<proteinExistence type="predicted"/>
<dbReference type="PANTHER" id="PTHR43207:SF3">
    <property type="entry name" value="AROGENATE DEHYDROGENASE 1, CHLOROPLASTIC-LIKE"/>
    <property type="match status" value="1"/>
</dbReference>
<dbReference type="SUPFAM" id="SSF51735">
    <property type="entry name" value="NAD(P)-binding Rossmann-fold domains"/>
    <property type="match status" value="1"/>
</dbReference>
<dbReference type="OrthoDB" id="2414662at2759"/>
<feature type="domain" description="Prephenate/arogenate dehydrogenase" evidence="3">
    <location>
        <begin position="14"/>
        <end position="285"/>
    </location>
</feature>
<dbReference type="GO" id="GO:0070403">
    <property type="term" value="F:NAD+ binding"/>
    <property type="evidence" value="ECO:0007669"/>
    <property type="project" value="InterPro"/>
</dbReference>
<evidence type="ECO:0000259" key="3">
    <source>
        <dbReference type="PROSITE" id="PS51176"/>
    </source>
</evidence>
<evidence type="ECO:0000313" key="5">
    <source>
        <dbReference type="Proteomes" id="UP000663760"/>
    </source>
</evidence>
<reference evidence="4" key="1">
    <citation type="submission" date="2020-02" db="EMBL/GenBank/DDBJ databases">
        <authorList>
            <person name="Scholz U."/>
            <person name="Mascher M."/>
            <person name="Fiebig A."/>
        </authorList>
    </citation>
    <scope>NUCLEOTIDE SEQUENCE</scope>
</reference>
<dbReference type="GO" id="GO:0033730">
    <property type="term" value="F:arogenate dehydrogenase (NADP+) activity"/>
    <property type="evidence" value="ECO:0007669"/>
    <property type="project" value="InterPro"/>
</dbReference>
<gene>
    <name evidence="4" type="ORF">SI8410_01001410</name>
</gene>
<evidence type="ECO:0000256" key="2">
    <source>
        <dbReference type="SAM" id="Coils"/>
    </source>
</evidence>
<dbReference type="Pfam" id="PF02153">
    <property type="entry name" value="PDH_N"/>
    <property type="match status" value="1"/>
</dbReference>
<keyword evidence="1" id="KW-0560">Oxidoreductase</keyword>
<dbReference type="PANTHER" id="PTHR43207">
    <property type="entry name" value="AROGENATE DEHYDROGENASE-RELATED"/>
    <property type="match status" value="1"/>
</dbReference>
<keyword evidence="5" id="KW-1185">Reference proteome</keyword>
<dbReference type="Gene3D" id="3.40.50.720">
    <property type="entry name" value="NAD(P)-binding Rossmann-like Domain"/>
    <property type="match status" value="1"/>
</dbReference>
<evidence type="ECO:0000256" key="1">
    <source>
        <dbReference type="ARBA" id="ARBA00023002"/>
    </source>
</evidence>
<dbReference type="PROSITE" id="PS51176">
    <property type="entry name" value="PDH_ADH"/>
    <property type="match status" value="1"/>
</dbReference>
<keyword evidence="2" id="KW-0175">Coiled coil</keyword>
<dbReference type="Proteomes" id="UP000663760">
    <property type="component" value="Chromosome 1"/>
</dbReference>
<dbReference type="InterPro" id="IPR059064">
    <property type="entry name" value="TYRAAT2_C"/>
</dbReference>
<protein>
    <recommendedName>
        <fullName evidence="3">Prephenate/arogenate dehydrogenase domain-containing protein</fullName>
    </recommendedName>
</protein>
<accession>A0A7I8JZQ6</accession>